<evidence type="ECO:0000313" key="8">
    <source>
        <dbReference type="EMBL" id="PVU90701.1"/>
    </source>
</evidence>
<evidence type="ECO:0000256" key="7">
    <source>
        <dbReference type="RuleBase" id="RU366065"/>
    </source>
</evidence>
<dbReference type="GO" id="GO:0005794">
    <property type="term" value="C:Golgi apparatus"/>
    <property type="evidence" value="ECO:0007669"/>
    <property type="project" value="UniProtKB-SubCell"/>
</dbReference>
<dbReference type="Pfam" id="PF04099">
    <property type="entry name" value="Sybindin"/>
    <property type="match status" value="1"/>
</dbReference>
<gene>
    <name evidence="8" type="ORF">BB561_004762</name>
</gene>
<protein>
    <recommendedName>
        <fullName evidence="7">Trafficking protein particle complex subunit</fullName>
    </recommendedName>
</protein>
<dbReference type="GO" id="GO:0005783">
    <property type="term" value="C:endoplasmic reticulum"/>
    <property type="evidence" value="ECO:0007669"/>
    <property type="project" value="UniProtKB-SubCell"/>
</dbReference>
<dbReference type="STRING" id="133385.A0A2T9YED5"/>
<dbReference type="PANTHER" id="PTHR23249:SF15">
    <property type="entry name" value="TRAFFICKING PROTEIN PARTICLE COMPLEX SUBUNIT 4"/>
    <property type="match status" value="1"/>
</dbReference>
<comment type="similarity">
    <text evidence="6">Belongs to the TRAPP small subunits family. TRAPPC4 subfamily.</text>
</comment>
<keyword evidence="3 7" id="KW-0256">Endoplasmic reticulum</keyword>
<evidence type="ECO:0000256" key="6">
    <source>
        <dbReference type="ARBA" id="ARBA00038179"/>
    </source>
</evidence>
<evidence type="ECO:0000313" key="9">
    <source>
        <dbReference type="Proteomes" id="UP000245383"/>
    </source>
</evidence>
<keyword evidence="4 7" id="KW-0931">ER-Golgi transport</keyword>
<dbReference type="GO" id="GO:0030008">
    <property type="term" value="C:TRAPP complex"/>
    <property type="evidence" value="ECO:0007669"/>
    <property type="project" value="UniProtKB-UniRule"/>
</dbReference>
<reference evidence="8 9" key="1">
    <citation type="journal article" date="2018" name="MBio">
        <title>Comparative Genomics Reveals the Core Gene Toolbox for the Fungus-Insect Symbiosis.</title>
        <authorList>
            <person name="Wang Y."/>
            <person name="Stata M."/>
            <person name="Wang W."/>
            <person name="Stajich J.E."/>
            <person name="White M.M."/>
            <person name="Moncalvo J.M."/>
        </authorList>
    </citation>
    <scope>NUCLEOTIDE SEQUENCE [LARGE SCALE GENOMIC DNA]</scope>
    <source>
        <strain evidence="8 9">SWE-8-4</strain>
    </source>
</reference>
<comment type="caution">
    <text evidence="8">The sequence shown here is derived from an EMBL/GenBank/DDBJ whole genome shotgun (WGS) entry which is preliminary data.</text>
</comment>
<evidence type="ECO:0000256" key="1">
    <source>
        <dbReference type="ARBA" id="ARBA00004555"/>
    </source>
</evidence>
<proteinExistence type="inferred from homology"/>
<evidence type="ECO:0000256" key="4">
    <source>
        <dbReference type="ARBA" id="ARBA00022892"/>
    </source>
</evidence>
<keyword evidence="2 7" id="KW-0813">Transport</keyword>
<dbReference type="Gene3D" id="3.30.450.70">
    <property type="match status" value="1"/>
</dbReference>
<accession>A0A2T9YED5</accession>
<dbReference type="EMBL" id="MBFR01000241">
    <property type="protein sequence ID" value="PVU90701.1"/>
    <property type="molecule type" value="Genomic_DNA"/>
</dbReference>
<comment type="subcellular location">
    <subcellularLocation>
        <location evidence="7">Endoplasmic reticulum</location>
    </subcellularLocation>
    <subcellularLocation>
        <location evidence="7">Golgi apparatus</location>
        <location evidence="7">cis-Golgi network</location>
    </subcellularLocation>
    <subcellularLocation>
        <location evidence="1">Golgi apparatus</location>
    </subcellularLocation>
</comment>
<evidence type="ECO:0000256" key="3">
    <source>
        <dbReference type="ARBA" id="ARBA00022824"/>
    </source>
</evidence>
<dbReference type="SUPFAM" id="SSF64356">
    <property type="entry name" value="SNARE-like"/>
    <property type="match status" value="1"/>
</dbReference>
<dbReference type="OrthoDB" id="246406at2759"/>
<dbReference type="Proteomes" id="UP000245383">
    <property type="component" value="Unassembled WGS sequence"/>
</dbReference>
<dbReference type="PANTHER" id="PTHR23249">
    <property type="entry name" value="TRAFFICKING PROTEIN PARTICLE COMPLEX SUBUNIT"/>
    <property type="match status" value="1"/>
</dbReference>
<keyword evidence="5 7" id="KW-0333">Golgi apparatus</keyword>
<sequence>MIYSIYMINKAGGLVYNKSFNEGLASLNSNEALILAGTLHGVIAITDRVTPPNCNKEFAIGGVEMIEAEGLLIHCFQTITGLMFVLICDNQPFQTEQTMYSIYELYSDYVLKNPFHTPDMPIRSEMFDTNLRNLIRSI</sequence>
<dbReference type="InterPro" id="IPR007233">
    <property type="entry name" value="TRAPPC"/>
</dbReference>
<dbReference type="AlphaFoldDB" id="A0A2T9YED5"/>
<dbReference type="CDD" id="cd14856">
    <property type="entry name" value="TRAPPC4_synbindin"/>
    <property type="match status" value="1"/>
</dbReference>
<dbReference type="SMART" id="SM01399">
    <property type="entry name" value="Sybindin"/>
    <property type="match status" value="1"/>
</dbReference>
<comment type="subunit">
    <text evidence="7">Part of the multisubunit transport protein particle (TRAPP) complex.</text>
</comment>
<evidence type="ECO:0000256" key="5">
    <source>
        <dbReference type="ARBA" id="ARBA00023034"/>
    </source>
</evidence>
<dbReference type="GO" id="GO:0006888">
    <property type="term" value="P:endoplasmic reticulum to Golgi vesicle-mediated transport"/>
    <property type="evidence" value="ECO:0007669"/>
    <property type="project" value="UniProtKB-UniRule"/>
</dbReference>
<name>A0A2T9YED5_9FUNG</name>
<keyword evidence="9" id="KW-1185">Reference proteome</keyword>
<evidence type="ECO:0000256" key="2">
    <source>
        <dbReference type="ARBA" id="ARBA00022448"/>
    </source>
</evidence>
<organism evidence="8 9">
    <name type="scientific">Smittium simulii</name>
    <dbReference type="NCBI Taxonomy" id="133385"/>
    <lineage>
        <taxon>Eukaryota</taxon>
        <taxon>Fungi</taxon>
        <taxon>Fungi incertae sedis</taxon>
        <taxon>Zoopagomycota</taxon>
        <taxon>Kickxellomycotina</taxon>
        <taxon>Harpellomycetes</taxon>
        <taxon>Harpellales</taxon>
        <taxon>Legeriomycetaceae</taxon>
        <taxon>Smittium</taxon>
    </lineage>
</organism>
<dbReference type="InterPro" id="IPR011012">
    <property type="entry name" value="Longin-like_dom_sf"/>
</dbReference>